<dbReference type="InterPro" id="IPR013174">
    <property type="entry name" value="DPM3"/>
</dbReference>
<feature type="transmembrane region" description="Helical" evidence="7">
    <location>
        <begin position="38"/>
        <end position="56"/>
    </location>
</feature>
<evidence type="ECO:0000313" key="9">
    <source>
        <dbReference type="Proteomes" id="UP000279259"/>
    </source>
</evidence>
<keyword evidence="3 7" id="KW-0812">Transmembrane</keyword>
<dbReference type="UniPathway" id="UPA00378"/>
<name>A0A427YEN6_9TREE</name>
<evidence type="ECO:0000313" key="8">
    <source>
        <dbReference type="EMBL" id="RSH89536.1"/>
    </source>
</evidence>
<evidence type="ECO:0000256" key="6">
    <source>
        <dbReference type="ARBA" id="ARBA00023136"/>
    </source>
</evidence>
<dbReference type="Proteomes" id="UP000279259">
    <property type="component" value="Unassembled WGS sequence"/>
</dbReference>
<comment type="function">
    <text evidence="7">Stabilizer subunit of the dolichol-phosphate mannose (DPM) synthase complex; tethers catalytic subunit to the ER.</text>
</comment>
<dbReference type="STRING" id="1890683.A0A427YEN6"/>
<keyword evidence="6 7" id="KW-0472">Membrane</keyword>
<comment type="subcellular location">
    <subcellularLocation>
        <location evidence="1 7">Endoplasmic reticulum membrane</location>
        <topology evidence="1 7">Multi-pass membrane protein</topology>
    </subcellularLocation>
</comment>
<proteinExistence type="inferred from homology"/>
<keyword evidence="9" id="KW-1185">Reference proteome</keyword>
<protein>
    <recommendedName>
        <fullName evidence="7">Dolichol-phosphate mannosyltransferase subunit 3</fullName>
    </recommendedName>
</protein>
<evidence type="ECO:0000256" key="7">
    <source>
        <dbReference type="RuleBase" id="RU365085"/>
    </source>
</evidence>
<dbReference type="EMBL" id="RSCD01000013">
    <property type="protein sequence ID" value="RSH89536.1"/>
    <property type="molecule type" value="Genomic_DNA"/>
</dbReference>
<dbReference type="OrthoDB" id="2014333at2759"/>
<evidence type="ECO:0000256" key="1">
    <source>
        <dbReference type="ARBA" id="ARBA00004477"/>
    </source>
</evidence>
<comment type="subunit">
    <text evidence="7">Component of the dolichol-phosphate mannose (DPM) synthase complex.</text>
</comment>
<dbReference type="AlphaFoldDB" id="A0A427YEN6"/>
<keyword evidence="5 7" id="KW-1133">Transmembrane helix</keyword>
<organism evidence="8 9">
    <name type="scientific">Saitozyma podzolica</name>
    <dbReference type="NCBI Taxonomy" id="1890683"/>
    <lineage>
        <taxon>Eukaryota</taxon>
        <taxon>Fungi</taxon>
        <taxon>Dikarya</taxon>
        <taxon>Basidiomycota</taxon>
        <taxon>Agaricomycotina</taxon>
        <taxon>Tremellomycetes</taxon>
        <taxon>Tremellales</taxon>
        <taxon>Trimorphomycetaceae</taxon>
        <taxon>Saitozyma</taxon>
    </lineage>
</organism>
<evidence type="ECO:0000256" key="3">
    <source>
        <dbReference type="ARBA" id="ARBA00022692"/>
    </source>
</evidence>
<reference evidence="8 9" key="1">
    <citation type="submission" date="2018-11" db="EMBL/GenBank/DDBJ databases">
        <title>Genome sequence of Saitozyma podzolica DSM 27192.</title>
        <authorList>
            <person name="Aliyu H."/>
            <person name="Gorte O."/>
            <person name="Ochsenreither K."/>
        </authorList>
    </citation>
    <scope>NUCLEOTIDE SEQUENCE [LARGE SCALE GENOMIC DNA]</scope>
    <source>
        <strain evidence="8 9">DSM 27192</strain>
    </source>
</reference>
<comment type="pathway">
    <text evidence="7">Protein modification; protein glycosylation.</text>
</comment>
<dbReference type="PANTHER" id="PTHR16433">
    <property type="entry name" value="DOLICHOL-PHOSPHATE MANNOSYLTRANSFERASE SUBUNIT 3"/>
    <property type="match status" value="1"/>
</dbReference>
<accession>A0A427YEN6</accession>
<comment type="similarity">
    <text evidence="2 7">Belongs to the DPM3 family.</text>
</comment>
<keyword evidence="4 7" id="KW-0256">Endoplasmic reticulum</keyword>
<dbReference type="GO" id="GO:0006506">
    <property type="term" value="P:GPI anchor biosynthetic process"/>
    <property type="evidence" value="ECO:0007669"/>
    <property type="project" value="TreeGrafter"/>
</dbReference>
<dbReference type="Pfam" id="PF08285">
    <property type="entry name" value="DPM3"/>
    <property type="match status" value="1"/>
</dbReference>
<dbReference type="GO" id="GO:0005789">
    <property type="term" value="C:endoplasmic reticulum membrane"/>
    <property type="evidence" value="ECO:0007669"/>
    <property type="project" value="UniProtKB-SubCell"/>
</dbReference>
<comment type="caution">
    <text evidence="8">The sequence shown here is derived from an EMBL/GenBank/DDBJ whole genome shotgun (WGS) entry which is preliminary data.</text>
</comment>
<dbReference type="GO" id="GO:0033185">
    <property type="term" value="C:dolichol-phosphate-mannose synthase complex"/>
    <property type="evidence" value="ECO:0007669"/>
    <property type="project" value="TreeGrafter"/>
</dbReference>
<sequence length="95" mass="10569">MTRATRFLTLAIPLVAVYLLMLLHVLPTPLLSQEKADAILPVLPFWLLVLFGAYSLSSLGLGLLRFNDCPEAYESLLKEITQAKNELRDRGVAVD</sequence>
<evidence type="ECO:0000256" key="2">
    <source>
        <dbReference type="ARBA" id="ARBA00010430"/>
    </source>
</evidence>
<gene>
    <name evidence="8" type="ORF">EHS25_002086</name>
</gene>
<feature type="transmembrane region" description="Helical" evidence="7">
    <location>
        <begin position="7"/>
        <end position="26"/>
    </location>
</feature>
<evidence type="ECO:0000256" key="5">
    <source>
        <dbReference type="ARBA" id="ARBA00022989"/>
    </source>
</evidence>
<dbReference type="PANTHER" id="PTHR16433:SF0">
    <property type="entry name" value="DOLICHOL-PHOSPHATE MANNOSYLTRANSFERASE SUBUNIT 3"/>
    <property type="match status" value="1"/>
</dbReference>
<evidence type="ECO:0000256" key="4">
    <source>
        <dbReference type="ARBA" id="ARBA00022824"/>
    </source>
</evidence>